<dbReference type="PROSITE" id="PS50965">
    <property type="entry name" value="NERD"/>
    <property type="match status" value="1"/>
</dbReference>
<gene>
    <name evidence="2" type="ORF">GA0061094_4251</name>
</gene>
<reference evidence="3" key="1">
    <citation type="submission" date="2016-08" db="EMBL/GenBank/DDBJ databases">
        <authorList>
            <person name="Varghese N."/>
            <person name="Submissions Spin"/>
        </authorList>
    </citation>
    <scope>NUCLEOTIDE SEQUENCE [LARGE SCALE GENOMIC DNA]</scope>
    <source>
        <strain evidence="3">SGD-1123</strain>
    </source>
</reference>
<keyword evidence="3" id="KW-1185">Reference proteome</keyword>
<dbReference type="Proteomes" id="UP000181997">
    <property type="component" value="Unassembled WGS sequence"/>
</dbReference>
<evidence type="ECO:0000259" key="1">
    <source>
        <dbReference type="PROSITE" id="PS50965"/>
    </source>
</evidence>
<dbReference type="Pfam" id="PF08378">
    <property type="entry name" value="NERD"/>
    <property type="match status" value="1"/>
</dbReference>
<dbReference type="InterPro" id="IPR011528">
    <property type="entry name" value="NERD"/>
</dbReference>
<sequence>MFAKERKIPIRIEQNEALIRNLNRHHSKIPLIEQDLKRRNAGYNGEKSIDYHLSFLDSQKYMIFNDLKLPLTPYHFQIDSLLFTPFYTLILEIKNISGTLTIDSEFNQLTRNFNGIETGFSDPITQANRQRLFLQRFFYEHNLVLPPIKYLVVISNPSTILKMAPGQKLYTPYNKIIHAQNLISEISKLNSSYNEMAATKKDLRKIKRVLLAQHDTSMTSVLKTFGIEEHEIINGVKCEYCASIMTRKFGCWHCPQCNLSSKTAHERAMEDYFLLFKPFITNRELRTFLDIPSPRTAHLLLNSSNLKIQGTGKSTTYHKEFS</sequence>
<dbReference type="OrthoDB" id="569879at2"/>
<protein>
    <submittedName>
        <fullName evidence="2">Nuclease-related domain-containing protein</fullName>
    </submittedName>
</protein>
<organism evidence="2 3">
    <name type="scientific">[Bacillus] enclensis</name>
    <dbReference type="NCBI Taxonomy" id="1402860"/>
    <lineage>
        <taxon>Bacteria</taxon>
        <taxon>Bacillati</taxon>
        <taxon>Bacillota</taxon>
        <taxon>Bacilli</taxon>
        <taxon>Bacillales</taxon>
        <taxon>Bacillaceae</taxon>
        <taxon>Rossellomorea</taxon>
    </lineage>
</organism>
<dbReference type="RefSeq" id="WP_058299996.1">
    <property type="nucleotide sequence ID" value="NZ_FMAU01000010.1"/>
</dbReference>
<accession>A0A0V8H6G6</accession>
<feature type="domain" description="NERD" evidence="1">
    <location>
        <begin position="41"/>
        <end position="157"/>
    </location>
</feature>
<proteinExistence type="predicted"/>
<evidence type="ECO:0000313" key="2">
    <source>
        <dbReference type="EMBL" id="SCC35658.1"/>
    </source>
</evidence>
<dbReference type="EMBL" id="FMAU01000010">
    <property type="protein sequence ID" value="SCC35658.1"/>
    <property type="molecule type" value="Genomic_DNA"/>
</dbReference>
<evidence type="ECO:0000313" key="3">
    <source>
        <dbReference type="Proteomes" id="UP000181997"/>
    </source>
</evidence>
<name>A0A0V8H6G6_9BACI</name>
<dbReference type="AlphaFoldDB" id="A0A0V8H6G6"/>